<evidence type="ECO:0000259" key="2">
    <source>
        <dbReference type="Pfam" id="PF00496"/>
    </source>
</evidence>
<dbReference type="Gene3D" id="3.40.190.10">
    <property type="entry name" value="Periplasmic binding protein-like II"/>
    <property type="match status" value="1"/>
</dbReference>
<protein>
    <submittedName>
        <fullName evidence="3">ABC-type dipeptide transport system, periplasmic component</fullName>
    </submittedName>
</protein>
<dbReference type="PANTHER" id="PTHR30290">
    <property type="entry name" value="PERIPLASMIC BINDING COMPONENT OF ABC TRANSPORTER"/>
    <property type="match status" value="1"/>
</dbReference>
<dbReference type="EMBL" id="CP014859">
    <property type="protein sequence ID" value="AOS63371.1"/>
    <property type="molecule type" value="Genomic_DNA"/>
</dbReference>
<keyword evidence="4" id="KW-1185">Reference proteome</keyword>
<feature type="domain" description="Solute-binding protein family 5" evidence="2">
    <location>
        <begin position="94"/>
        <end position="456"/>
    </location>
</feature>
<dbReference type="SUPFAM" id="SSF53850">
    <property type="entry name" value="Periplasmic binding protein-like II"/>
    <property type="match status" value="1"/>
</dbReference>
<dbReference type="InterPro" id="IPR039424">
    <property type="entry name" value="SBP_5"/>
</dbReference>
<dbReference type="CDD" id="cd08492">
    <property type="entry name" value="PBP2_NikA_DppA_OppA_like_15"/>
    <property type="match status" value="1"/>
</dbReference>
<dbReference type="Gene3D" id="3.10.105.10">
    <property type="entry name" value="Dipeptide-binding Protein, Domain 3"/>
    <property type="match status" value="1"/>
</dbReference>
<dbReference type="InterPro" id="IPR030678">
    <property type="entry name" value="Peptide/Ni-bd"/>
</dbReference>
<dbReference type="AlphaFoldDB" id="A0AAC9HQC3"/>
<dbReference type="PANTHER" id="PTHR30290:SF65">
    <property type="entry name" value="MONOACYL PHOSPHATIDYLINOSITOL TETRAMANNOSIDE-BINDING PROTEIN LPQW-RELATED"/>
    <property type="match status" value="1"/>
</dbReference>
<dbReference type="Pfam" id="PF00496">
    <property type="entry name" value="SBP_bac_5"/>
    <property type="match status" value="1"/>
</dbReference>
<proteinExistence type="predicted"/>
<dbReference type="InterPro" id="IPR000914">
    <property type="entry name" value="SBP_5_dom"/>
</dbReference>
<dbReference type="GO" id="GO:0015833">
    <property type="term" value="P:peptide transport"/>
    <property type="evidence" value="ECO:0007669"/>
    <property type="project" value="TreeGrafter"/>
</dbReference>
<feature type="signal peptide" evidence="1">
    <location>
        <begin position="1"/>
        <end position="37"/>
    </location>
</feature>
<dbReference type="RefSeq" id="WP_236750768.1">
    <property type="nucleotide sequence ID" value="NZ_CP014859.1"/>
</dbReference>
<dbReference type="Proteomes" id="UP000095210">
    <property type="component" value="Chromosome"/>
</dbReference>
<reference evidence="4" key="1">
    <citation type="submission" date="2016-03" db="EMBL/GenBank/DDBJ databases">
        <title>Complete genome sequence of the type strain Actinoalloteichus hymeniacidonis DSM 45092.</title>
        <authorList>
            <person name="Schaffert L."/>
            <person name="Albersmeier A."/>
            <person name="Winkler A."/>
            <person name="Kalinowski J."/>
            <person name="Zotchev S."/>
            <person name="Ruckert C."/>
        </authorList>
    </citation>
    <scope>NUCLEOTIDE SEQUENCE [LARGE SCALE GENOMIC DNA]</scope>
    <source>
        <strain evidence="4">HPA177(T) (DSM 45092(T))</strain>
    </source>
</reference>
<dbReference type="KEGG" id="ahm:TL08_12785"/>
<organism evidence="3 4">
    <name type="scientific">Actinoalloteichus hymeniacidonis</name>
    <dbReference type="NCBI Taxonomy" id="340345"/>
    <lineage>
        <taxon>Bacteria</taxon>
        <taxon>Bacillati</taxon>
        <taxon>Actinomycetota</taxon>
        <taxon>Actinomycetes</taxon>
        <taxon>Pseudonocardiales</taxon>
        <taxon>Pseudonocardiaceae</taxon>
        <taxon>Actinoalloteichus</taxon>
    </lineage>
</organism>
<gene>
    <name evidence="3" type="ORF">TL08_12785</name>
</gene>
<dbReference type="GO" id="GO:1904680">
    <property type="term" value="F:peptide transmembrane transporter activity"/>
    <property type="evidence" value="ECO:0007669"/>
    <property type="project" value="TreeGrafter"/>
</dbReference>
<dbReference type="GO" id="GO:0043190">
    <property type="term" value="C:ATP-binding cassette (ABC) transporter complex"/>
    <property type="evidence" value="ECO:0007669"/>
    <property type="project" value="InterPro"/>
</dbReference>
<name>A0AAC9HQC3_9PSEU</name>
<feature type="chain" id="PRO_5042091459" evidence="1">
    <location>
        <begin position="38"/>
        <end position="548"/>
    </location>
</feature>
<keyword evidence="1" id="KW-0732">Signal</keyword>
<dbReference type="GO" id="GO:0042597">
    <property type="term" value="C:periplasmic space"/>
    <property type="evidence" value="ECO:0007669"/>
    <property type="project" value="UniProtKB-ARBA"/>
</dbReference>
<evidence type="ECO:0000256" key="1">
    <source>
        <dbReference type="SAM" id="SignalP"/>
    </source>
</evidence>
<evidence type="ECO:0000313" key="4">
    <source>
        <dbReference type="Proteomes" id="UP000095210"/>
    </source>
</evidence>
<dbReference type="PIRSF" id="PIRSF002741">
    <property type="entry name" value="MppA"/>
    <property type="match status" value="1"/>
</dbReference>
<accession>A0AAC9HQC3</accession>
<sequence length="548" mass="58913">MNHVHPARPRPGRRPAYPVLLASAAVVLLTASACSDATGGSTTFTEPGPGGTLSYALSQAPDCPDPQQAGQNMAVYIARQVADSLTDQDPETGEITGWLAESWEVDDAGTEFTFQLRPEVTYSDGTPVDAESVRTNFDSIAFELGASAPLGSTYLAGYRETRVEDPLRATVVFEEPNAQFLQATSTFSLALVADATVRTPLDRRCQGEVIGSGPFVVSEFVEDQRVMLTRRDDYDWASPVVKHSGAAYLDAVDFQIIPESSVRAGSLASGQLDAVSDVLPQDTPQIQAGGGSVLSTANPGVPFILQPNVSRGPLAEEAVRDAVQLGIDRAELVETLLGEHFHPATSVLAHTTPGYADLSAELSHDPDAAAELLDRAGWTSGPEGIRVRDGEALSIDVVFSAAFSGSQAVLELVQQQLRAIGVDLRLRLVTPAESAQLQEDGDYDFYFYNTTRADPDILRTLFSTDFVNRNLRASDEELDPLLARQAATLDVDERDALVAEAQLLIVDRGFAIPLFELSQAIGVSGDVHDLAFEASARLRFHDVWLADR</sequence>
<evidence type="ECO:0000313" key="3">
    <source>
        <dbReference type="EMBL" id="AOS63371.1"/>
    </source>
</evidence>